<dbReference type="Proteomes" id="UP001150879">
    <property type="component" value="Unassembled WGS sequence"/>
</dbReference>
<feature type="compositionally biased region" description="Basic and acidic residues" evidence="1">
    <location>
        <begin position="46"/>
        <end position="68"/>
    </location>
</feature>
<dbReference type="EMBL" id="JAPQKP010000005">
    <property type="protein sequence ID" value="KAJ5188036.1"/>
    <property type="molecule type" value="Genomic_DNA"/>
</dbReference>
<reference evidence="2" key="1">
    <citation type="submission" date="2022-11" db="EMBL/GenBank/DDBJ databases">
        <authorList>
            <person name="Petersen C."/>
        </authorList>
    </citation>
    <scope>NUCLEOTIDE SEQUENCE</scope>
    <source>
        <strain evidence="2">IBT 16849</strain>
    </source>
</reference>
<gene>
    <name evidence="2" type="ORF">N7472_007050</name>
</gene>
<sequence length="78" mass="9167">MSKLIWEVKKFRIMLRLELSWPKITSTQIKGYTCQKAHLHLRFKPRTVEKRENENPQHHPRTCAEDAGKNTTGQPPEA</sequence>
<keyword evidence="3" id="KW-1185">Reference proteome</keyword>
<protein>
    <submittedName>
        <fullName evidence="2">Uncharacterized protein</fullName>
    </submittedName>
</protein>
<feature type="compositionally biased region" description="Polar residues" evidence="1">
    <location>
        <begin position="69"/>
        <end position="78"/>
    </location>
</feature>
<accession>A0A9W9M395</accession>
<evidence type="ECO:0000256" key="1">
    <source>
        <dbReference type="SAM" id="MobiDB-lite"/>
    </source>
</evidence>
<comment type="caution">
    <text evidence="2">The sequence shown here is derived from an EMBL/GenBank/DDBJ whole genome shotgun (WGS) entry which is preliminary data.</text>
</comment>
<feature type="region of interest" description="Disordered" evidence="1">
    <location>
        <begin position="43"/>
        <end position="78"/>
    </location>
</feature>
<evidence type="ECO:0000313" key="2">
    <source>
        <dbReference type="EMBL" id="KAJ5188036.1"/>
    </source>
</evidence>
<name>A0A9W9M395_9EURO</name>
<organism evidence="2 3">
    <name type="scientific">Penicillium cf. griseofulvum</name>
    <dbReference type="NCBI Taxonomy" id="2972120"/>
    <lineage>
        <taxon>Eukaryota</taxon>
        <taxon>Fungi</taxon>
        <taxon>Dikarya</taxon>
        <taxon>Ascomycota</taxon>
        <taxon>Pezizomycotina</taxon>
        <taxon>Eurotiomycetes</taxon>
        <taxon>Eurotiomycetidae</taxon>
        <taxon>Eurotiales</taxon>
        <taxon>Aspergillaceae</taxon>
        <taxon>Penicillium</taxon>
    </lineage>
</organism>
<evidence type="ECO:0000313" key="3">
    <source>
        <dbReference type="Proteomes" id="UP001150879"/>
    </source>
</evidence>
<proteinExistence type="predicted"/>
<dbReference type="AlphaFoldDB" id="A0A9W9M395"/>
<reference evidence="2" key="2">
    <citation type="journal article" date="2023" name="IMA Fungus">
        <title>Comparative genomic study of the Penicillium genus elucidates a diverse pangenome and 15 lateral gene transfer events.</title>
        <authorList>
            <person name="Petersen C."/>
            <person name="Sorensen T."/>
            <person name="Nielsen M.R."/>
            <person name="Sondergaard T.E."/>
            <person name="Sorensen J.L."/>
            <person name="Fitzpatrick D.A."/>
            <person name="Frisvad J.C."/>
            <person name="Nielsen K.L."/>
        </authorList>
    </citation>
    <scope>NUCLEOTIDE SEQUENCE</scope>
    <source>
        <strain evidence="2">IBT 16849</strain>
    </source>
</reference>